<keyword evidence="1" id="KW-0560">Oxidoreductase</keyword>
<dbReference type="GO" id="GO:0016491">
    <property type="term" value="F:oxidoreductase activity"/>
    <property type="evidence" value="ECO:0007669"/>
    <property type="project" value="UniProtKB-KW"/>
</dbReference>
<dbReference type="Gene3D" id="3.30.9.10">
    <property type="entry name" value="D-Amino Acid Oxidase, subunit A, domain 2"/>
    <property type="match status" value="1"/>
</dbReference>
<evidence type="ECO:0000256" key="1">
    <source>
        <dbReference type="ARBA" id="ARBA00023002"/>
    </source>
</evidence>
<dbReference type="InterPro" id="IPR036188">
    <property type="entry name" value="FAD/NAD-bd_sf"/>
</dbReference>
<reference evidence="3 4" key="1">
    <citation type="submission" date="2013-09" db="EMBL/GenBank/DDBJ databases">
        <title>Genome sequencing of Arenimonas metalli.</title>
        <authorList>
            <person name="Chen F."/>
            <person name="Wang G."/>
        </authorList>
    </citation>
    <scope>NUCLEOTIDE SEQUENCE [LARGE SCALE GENOMIC DNA]</scope>
    <source>
        <strain evidence="3 4">CF5-1</strain>
    </source>
</reference>
<dbReference type="SUPFAM" id="SSF51905">
    <property type="entry name" value="FAD/NAD(P)-binding domain"/>
    <property type="match status" value="1"/>
</dbReference>
<evidence type="ECO:0000313" key="4">
    <source>
        <dbReference type="Proteomes" id="UP000029393"/>
    </source>
</evidence>
<accession>A0A091ARE2</accession>
<dbReference type="eggNOG" id="COG0665">
    <property type="taxonomic scope" value="Bacteria"/>
</dbReference>
<dbReference type="PANTHER" id="PTHR13847:SF289">
    <property type="entry name" value="GLYCINE OXIDASE"/>
    <property type="match status" value="1"/>
</dbReference>
<dbReference type="EMBL" id="AVCK01000063">
    <property type="protein sequence ID" value="KFN41722.1"/>
    <property type="molecule type" value="Genomic_DNA"/>
</dbReference>
<evidence type="ECO:0000313" key="3">
    <source>
        <dbReference type="EMBL" id="KFN41722.1"/>
    </source>
</evidence>
<dbReference type="AlphaFoldDB" id="A0A091ARE2"/>
<dbReference type="InterPro" id="IPR006076">
    <property type="entry name" value="FAD-dep_OxRdtase"/>
</dbReference>
<dbReference type="RefSeq" id="WP_034215207.1">
    <property type="nucleotide sequence ID" value="NZ_AVCK01000063.1"/>
</dbReference>
<evidence type="ECO:0000259" key="2">
    <source>
        <dbReference type="Pfam" id="PF01266"/>
    </source>
</evidence>
<dbReference type="STRING" id="1384056.N787_05485"/>
<dbReference type="SUPFAM" id="SSF54373">
    <property type="entry name" value="FAD-linked reductases, C-terminal domain"/>
    <property type="match status" value="1"/>
</dbReference>
<protein>
    <recommendedName>
        <fullName evidence="2">FAD dependent oxidoreductase domain-containing protein</fullName>
    </recommendedName>
</protein>
<dbReference type="Gene3D" id="3.50.50.60">
    <property type="entry name" value="FAD/NAD(P)-binding domain"/>
    <property type="match status" value="2"/>
</dbReference>
<keyword evidence="4" id="KW-1185">Reference proteome</keyword>
<name>A0A091ARE2_9GAMM</name>
<dbReference type="Pfam" id="PF01266">
    <property type="entry name" value="DAO"/>
    <property type="match status" value="1"/>
</dbReference>
<dbReference type="PANTHER" id="PTHR13847">
    <property type="entry name" value="SARCOSINE DEHYDROGENASE-RELATED"/>
    <property type="match status" value="1"/>
</dbReference>
<gene>
    <name evidence="3" type="ORF">N787_05485</name>
</gene>
<dbReference type="Proteomes" id="UP000029393">
    <property type="component" value="Unassembled WGS sequence"/>
</dbReference>
<comment type="caution">
    <text evidence="3">The sequence shown here is derived from an EMBL/GenBank/DDBJ whole genome shotgun (WGS) entry which is preliminary data.</text>
</comment>
<dbReference type="PATRIC" id="fig|1384056.3.peg.2611"/>
<dbReference type="GO" id="GO:0005737">
    <property type="term" value="C:cytoplasm"/>
    <property type="evidence" value="ECO:0007669"/>
    <property type="project" value="TreeGrafter"/>
</dbReference>
<dbReference type="OrthoDB" id="9805337at2"/>
<sequence>MNESGDADVLILGGGVIGLACAHYLLAEGRSVRILDQGRVGGGASWGNCGTLTPSHAPPLAAPGMVGQALRWMLSPSAPLYIKPRWDPALMRWLMRVAGRCNAADWRQSGVAKGALLNLSRALTEDLVYGQGLDCGFEASGFHYVFRSARALEKQQRDLGLLAELGIPARVLDGAALAADEPALKPGMAGAIHFPGDAQVRPDRYTAELARIVREAGGVIEEGVLVGGLERGRNGIEAVQTSEGRRSGGKVLLAMGAWSPRFGQMLGLDIPVQPGKGYSITYDRPAVVPRRPLVLKERSVCVTAWDDGFRLGSTMEFSGYDDRLNETRLAALERGAAEYLASPPGGARRETWCGWRPMSVDDLPLLGRSPKHSNLWLATGHGMMGMGMAAGTGRLVADLMLGRSPPIDPAPYAPSRFPGRGA</sequence>
<proteinExistence type="predicted"/>
<feature type="domain" description="FAD dependent oxidoreductase" evidence="2">
    <location>
        <begin position="8"/>
        <end position="399"/>
    </location>
</feature>
<organism evidence="3 4">
    <name type="scientific">Arenimonas metalli CF5-1</name>
    <dbReference type="NCBI Taxonomy" id="1384056"/>
    <lineage>
        <taxon>Bacteria</taxon>
        <taxon>Pseudomonadati</taxon>
        <taxon>Pseudomonadota</taxon>
        <taxon>Gammaproteobacteria</taxon>
        <taxon>Lysobacterales</taxon>
        <taxon>Lysobacteraceae</taxon>
        <taxon>Arenimonas</taxon>
    </lineage>
</organism>